<dbReference type="InParanoid" id="A8XKC1"/>
<dbReference type="HOGENOM" id="CLU_255798_0_0_1"/>
<keyword evidence="1" id="KW-0175">Coiled coil</keyword>
<feature type="region of interest" description="Disordered" evidence="2">
    <location>
        <begin position="10"/>
        <end position="55"/>
    </location>
</feature>
<feature type="compositionally biased region" description="Low complexity" evidence="2">
    <location>
        <begin position="645"/>
        <end position="691"/>
    </location>
</feature>
<reference evidence="3 4" key="2">
    <citation type="journal article" date="2011" name="PLoS Genet.">
        <title>Caenorhabditis briggsae recombinant inbred line genotypes reveal inter-strain incompatibility and the evolution of recombination.</title>
        <authorList>
            <person name="Ross J.A."/>
            <person name="Koboldt D.C."/>
            <person name="Staisch J.E."/>
            <person name="Chamberlin H.M."/>
            <person name="Gupta B.P."/>
            <person name="Miller R.D."/>
            <person name="Baird S.E."/>
            <person name="Haag E.S."/>
        </authorList>
    </citation>
    <scope>NUCLEOTIDE SEQUENCE [LARGE SCALE GENOMIC DNA]</scope>
    <source>
        <strain evidence="3 4">AF16</strain>
    </source>
</reference>
<feature type="region of interest" description="Disordered" evidence="2">
    <location>
        <begin position="593"/>
        <end position="691"/>
    </location>
</feature>
<feature type="compositionally biased region" description="Polar residues" evidence="2">
    <location>
        <begin position="23"/>
        <end position="41"/>
    </location>
</feature>
<reference evidence="3 4" key="1">
    <citation type="journal article" date="2003" name="PLoS Biol.">
        <title>The genome sequence of Caenorhabditis briggsae: a platform for comparative genomics.</title>
        <authorList>
            <person name="Stein L.D."/>
            <person name="Bao Z."/>
            <person name="Blasiar D."/>
            <person name="Blumenthal T."/>
            <person name="Brent M.R."/>
            <person name="Chen N."/>
            <person name="Chinwalla A."/>
            <person name="Clarke L."/>
            <person name="Clee C."/>
            <person name="Coghlan A."/>
            <person name="Coulson A."/>
            <person name="D'Eustachio P."/>
            <person name="Fitch D.H."/>
            <person name="Fulton L.A."/>
            <person name="Fulton R.E."/>
            <person name="Griffiths-Jones S."/>
            <person name="Harris T.W."/>
            <person name="Hillier L.W."/>
            <person name="Kamath R."/>
            <person name="Kuwabara P.E."/>
            <person name="Mardis E.R."/>
            <person name="Marra M.A."/>
            <person name="Miner T.L."/>
            <person name="Minx P."/>
            <person name="Mullikin J.C."/>
            <person name="Plumb R.W."/>
            <person name="Rogers J."/>
            <person name="Schein J.E."/>
            <person name="Sohrmann M."/>
            <person name="Spieth J."/>
            <person name="Stajich J.E."/>
            <person name="Wei C."/>
            <person name="Willey D."/>
            <person name="Wilson R.K."/>
            <person name="Durbin R."/>
            <person name="Waterston R.H."/>
        </authorList>
    </citation>
    <scope>NUCLEOTIDE SEQUENCE [LARGE SCALE GENOMIC DNA]</scope>
    <source>
        <strain evidence="3 4">AF16</strain>
    </source>
</reference>
<accession>A8XKC1</accession>
<feature type="compositionally biased region" description="Low complexity" evidence="2">
    <location>
        <begin position="1001"/>
        <end position="1015"/>
    </location>
</feature>
<dbReference type="OMA" id="SPCVADQ"/>
<proteinExistence type="predicted"/>
<feature type="compositionally biased region" description="Pro residues" evidence="2">
    <location>
        <begin position="599"/>
        <end position="615"/>
    </location>
</feature>
<protein>
    <submittedName>
        <fullName evidence="3">Protein CBR-PQN-62</fullName>
    </submittedName>
</protein>
<dbReference type="STRING" id="6238.A8XKC1"/>
<feature type="compositionally biased region" description="Polar residues" evidence="2">
    <location>
        <begin position="167"/>
        <end position="179"/>
    </location>
</feature>
<feature type="compositionally biased region" description="Low complexity" evidence="2">
    <location>
        <begin position="180"/>
        <end position="197"/>
    </location>
</feature>
<keyword evidence="4" id="KW-1185">Reference proteome</keyword>
<feature type="compositionally biased region" description="Polar residues" evidence="2">
    <location>
        <begin position="629"/>
        <end position="639"/>
    </location>
</feature>
<dbReference type="GeneID" id="8586652"/>
<feature type="region of interest" description="Disordered" evidence="2">
    <location>
        <begin position="431"/>
        <end position="488"/>
    </location>
</feature>
<dbReference type="CTD" id="8586652"/>
<organism evidence="3 4">
    <name type="scientific">Caenorhabditis briggsae</name>
    <dbReference type="NCBI Taxonomy" id="6238"/>
    <lineage>
        <taxon>Eukaryota</taxon>
        <taxon>Metazoa</taxon>
        <taxon>Ecdysozoa</taxon>
        <taxon>Nematoda</taxon>
        <taxon>Chromadorea</taxon>
        <taxon>Rhabditida</taxon>
        <taxon>Rhabditina</taxon>
        <taxon>Rhabditomorpha</taxon>
        <taxon>Rhabditoidea</taxon>
        <taxon>Rhabditidae</taxon>
        <taxon>Peloderinae</taxon>
        <taxon>Caenorhabditis</taxon>
    </lineage>
</organism>
<dbReference type="Proteomes" id="UP000008549">
    <property type="component" value="Unassembled WGS sequence"/>
</dbReference>
<gene>
    <name evidence="5" type="primary">pqn-62</name>
    <name evidence="3" type="synonym">Cbr-pqn-62</name>
    <name evidence="5" type="ORF">CBG14636</name>
    <name evidence="3" type="ORF">CBG_14636</name>
</gene>
<dbReference type="KEGG" id="cbr:CBG_14636"/>
<feature type="region of interest" description="Disordered" evidence="2">
    <location>
        <begin position="167"/>
        <end position="268"/>
    </location>
</feature>
<evidence type="ECO:0000313" key="4">
    <source>
        <dbReference type="Proteomes" id="UP000008549"/>
    </source>
</evidence>
<dbReference type="WormBase" id="CBG14636">
    <property type="protein sequence ID" value="CBP43156"/>
    <property type="gene ID" value="WBGene00035065"/>
    <property type="gene designation" value="Cbr-pqn-62"/>
</dbReference>
<evidence type="ECO:0000313" key="3">
    <source>
        <dbReference type="EMBL" id="CAP33095.1"/>
    </source>
</evidence>
<sequence length="1344" mass="149851">MVFWLSLKIEQQQQQQHHHQQQPSQMSGPHQRPSNGSNNFEQHAMIPATTGGDPANRVFNDQKPAINGHLLQTNSLQMPHQSMMDTQQPNQMVSYNLDSRNTSGGRLPSLTLNNNGFTNNVQLGNGNECQMQSQQQMHQYDHQNPLNQNDASMNFVPRPMDVQMSSNYGQGGQSHYTMHQSGMMSDSQSSSNQINQSKFQPGLPTGSQMISSFQVNQPQEQVSHLSHMDQAQPPPTQHSMNSIPQSQQHQLGQMSCNSSQMGVSGQSPNISSNSMISIPNSSTHNSSQSTSMLSAPNAPIYLNNSLPNSNPSNNIQEVNVTTVTPPKANEVRIPNIPSARRRFSVHQILIMQEPRLKQYGSLNDMSTNELRAESKLRAISSTALGNKSKLCGRLEPFEAEILAAKNSFMLEDYNTKRQLYETQSATLKDFQEKKAQTQAQNRSAAARAKLIRASVDGQPPEKKKRPSRPRKPAHPRGQKGAEAVQEVPESVTEVINSLPVECSSVPTNADALLGRNNEQSATVSYTVTQEIQQSQQVPNSMHVFGNVSQNNGSGFFIKDDSCFSHLGSGCRVISQSPPEDPQISSGAGSSITRTFQTVVPPPPQPHPVSQSPPQPQIQSQQSGNPQMQRFQQPDHQQQIYGMAEQQQISQDQIQIQNHNSNHNHDSLSQPQSQPQSRQNSQPQSIQSQSRPMSLNNQQLLGNQNNMNQPMPNMFNNIPTPVSMQQQMQQPMQQQIFTPNHQPVLIASAETGWVGMYPSPGPPDDFFIYDKYNQFYPNPKLQASPCVADQAGPSPNMPVSDPTATTSGSPVVMGTLVENMEAAAEAMDQETMQKLLSPATLRAREDLLTQQQAKINELVTLIQKHHDTLREQQHQINFAKKQQKERQRQNPTQPIAHVLDQHVSSRCLQHAIKSRQNVQTLSDLTSQQDSIRTAETRLIEQLHINTATDDIARLIKQDGRTALVIVSLLHDYRTTREQQTHRTRSASVVGESDDKSSILGVTPSASSSSISSATPSEDAPKKKAPARKRNPAVSGKPNSSRKPAQRKRKLEVEEIVQVTQEEIVYEDEDDEEVDQFLKFAQPDSVYKSDEQSNVDMEEIFKTVIDASRGPMDAKTVEMLLQGPPQTPYDTELMSLPSDNSSPIRIQSQDSAQSVFSEISYSKTMMYQQDNSPQQYNIGTETESSCSPVEVFVSPNEILQQKAEEMKSAKPENIKILSQFEQVVIDQDLGSQQYQDPMMYDKCENQGFLNNDLDFDFPDIDQMVASFKDSEPLNASLDDVDLTALLNGWNEVPGNQNCGSQAQNMHSVHDNMMYSSNQMVHHQDMNWSNYSNQTNIINQAFEQSEI</sequence>
<dbReference type="eggNOG" id="ENOG502RT7J">
    <property type="taxonomic scope" value="Eukaryota"/>
</dbReference>
<feature type="region of interest" description="Disordered" evidence="2">
    <location>
        <begin position="974"/>
        <end position="1048"/>
    </location>
</feature>
<feature type="coiled-coil region" evidence="1">
    <location>
        <begin position="861"/>
        <end position="888"/>
    </location>
</feature>
<name>A8XKC1_CAEBR</name>
<dbReference type="RefSeq" id="XP_002644656.1">
    <property type="nucleotide sequence ID" value="XM_002644610.1"/>
</dbReference>
<evidence type="ECO:0000256" key="1">
    <source>
        <dbReference type="SAM" id="Coils"/>
    </source>
</evidence>
<feature type="compositionally biased region" description="Low complexity" evidence="2">
    <location>
        <begin position="616"/>
        <end position="628"/>
    </location>
</feature>
<feature type="compositionally biased region" description="Polar residues" evidence="2">
    <location>
        <begin position="205"/>
        <end position="224"/>
    </location>
</feature>
<evidence type="ECO:0000256" key="2">
    <source>
        <dbReference type="SAM" id="MobiDB-lite"/>
    </source>
</evidence>
<dbReference type="EMBL" id="HE600983">
    <property type="protein sequence ID" value="CAP33095.1"/>
    <property type="molecule type" value="Genomic_DNA"/>
</dbReference>
<evidence type="ECO:0000313" key="5">
    <source>
        <dbReference type="WormBase" id="CBG14636"/>
    </source>
</evidence>
<feature type="compositionally biased region" description="Polar residues" evidence="2">
    <location>
        <begin position="237"/>
        <end position="266"/>
    </location>
</feature>
<dbReference type="FunCoup" id="A8XKC1">
    <property type="interactions" value="100"/>
</dbReference>
<feature type="compositionally biased region" description="Basic residues" evidence="2">
    <location>
        <begin position="462"/>
        <end position="477"/>
    </location>
</feature>